<dbReference type="Pfam" id="PF03703">
    <property type="entry name" value="bPH_2"/>
    <property type="match status" value="1"/>
</dbReference>
<reference evidence="3" key="1">
    <citation type="journal article" date="2018" name="Vet. Microbiol.">
        <title>Molecular epidemiology of methicillin-resistant staphylococci amongst veterinary personnel, personnel-owned pets, patients and the hospital environment of two companion animal veterinary hospitals.</title>
        <authorList>
            <person name="Worthing K.A."/>
            <person name="Brown J."/>
            <person name="Gerber L."/>
            <person name="Abraham S."/>
            <person name="Trott D."/>
            <person name="Norris J.M."/>
        </authorList>
    </citation>
    <scope>NUCLEOTIDE SEQUENCE [LARGE SCALE GENOMIC DNA]</scope>
    <source>
        <strain evidence="3">ST496-2</strain>
    </source>
</reference>
<evidence type="ECO:0000313" key="3">
    <source>
        <dbReference type="Proteomes" id="UP000256409"/>
    </source>
</evidence>
<gene>
    <name evidence="2" type="ORF">DV961_02725</name>
</gene>
<dbReference type="AlphaFoldDB" id="A0A3D8YQ31"/>
<dbReference type="Proteomes" id="UP000256409">
    <property type="component" value="Unassembled WGS sequence"/>
</dbReference>
<sequence>MMGGCFLKEPKRTISKKAITYWRILDSITYLFFVFVFTLLLFLNMYFSWPPFILKILVFLFPFSFFWFIFEIIFRPKIKQKYWRYDIDEECIQIKTGGFLFKKIRVIPLNKVYYIDKTENFILNRYKLTNIKIGTLTNIHEIPAIPQKEASELYYLLNISVKKYNFSGALKNE</sequence>
<dbReference type="EMBL" id="QQPC01000012">
    <property type="protein sequence ID" value="REA83454.1"/>
    <property type="molecule type" value="Genomic_DNA"/>
</dbReference>
<name>A0A3D8YQ31_STAPS</name>
<accession>A0A3D8YQ31</accession>
<evidence type="ECO:0000313" key="2">
    <source>
        <dbReference type="EMBL" id="REA83454.1"/>
    </source>
</evidence>
<proteinExistence type="predicted"/>
<dbReference type="PANTHER" id="PTHR34473:SF2">
    <property type="entry name" value="UPF0699 TRANSMEMBRANE PROTEIN YDBT"/>
    <property type="match status" value="1"/>
</dbReference>
<protein>
    <recommendedName>
        <fullName evidence="1">YdbS-like PH domain-containing protein</fullName>
    </recommendedName>
</protein>
<dbReference type="PANTHER" id="PTHR34473">
    <property type="entry name" value="UPF0699 TRANSMEMBRANE PROTEIN YDBS"/>
    <property type="match status" value="1"/>
</dbReference>
<comment type="caution">
    <text evidence="2">The sequence shown here is derived from an EMBL/GenBank/DDBJ whole genome shotgun (WGS) entry which is preliminary data.</text>
</comment>
<organism evidence="2 3">
    <name type="scientific">Staphylococcus pseudintermedius</name>
    <dbReference type="NCBI Taxonomy" id="283734"/>
    <lineage>
        <taxon>Bacteria</taxon>
        <taxon>Bacillati</taxon>
        <taxon>Bacillota</taxon>
        <taxon>Bacilli</taxon>
        <taxon>Bacillales</taxon>
        <taxon>Staphylococcaceae</taxon>
        <taxon>Staphylococcus</taxon>
        <taxon>Staphylococcus intermedius group</taxon>
    </lineage>
</organism>
<dbReference type="OrthoDB" id="1750577at2"/>
<evidence type="ECO:0000259" key="1">
    <source>
        <dbReference type="Pfam" id="PF03703"/>
    </source>
</evidence>
<feature type="domain" description="YdbS-like PH" evidence="1">
    <location>
        <begin position="82"/>
        <end position="156"/>
    </location>
</feature>
<dbReference type="InterPro" id="IPR005182">
    <property type="entry name" value="YdbS-like_PH"/>
</dbReference>